<keyword evidence="3" id="KW-1185">Reference proteome</keyword>
<feature type="region of interest" description="Disordered" evidence="1">
    <location>
        <begin position="209"/>
        <end position="348"/>
    </location>
</feature>
<evidence type="ECO:0000313" key="2">
    <source>
        <dbReference type="EMBL" id="CAB9515749.1"/>
    </source>
</evidence>
<comment type="caution">
    <text evidence="2">The sequence shown here is derived from an EMBL/GenBank/DDBJ whole genome shotgun (WGS) entry which is preliminary data.</text>
</comment>
<organism evidence="2 3">
    <name type="scientific">Seminavis robusta</name>
    <dbReference type="NCBI Taxonomy" id="568900"/>
    <lineage>
        <taxon>Eukaryota</taxon>
        <taxon>Sar</taxon>
        <taxon>Stramenopiles</taxon>
        <taxon>Ochrophyta</taxon>
        <taxon>Bacillariophyta</taxon>
        <taxon>Bacillariophyceae</taxon>
        <taxon>Bacillariophycidae</taxon>
        <taxon>Naviculales</taxon>
        <taxon>Naviculaceae</taxon>
        <taxon>Seminavis</taxon>
    </lineage>
</organism>
<evidence type="ECO:0000313" key="3">
    <source>
        <dbReference type="Proteomes" id="UP001153069"/>
    </source>
</evidence>
<feature type="compositionally biased region" description="Basic and acidic residues" evidence="1">
    <location>
        <begin position="214"/>
        <end position="270"/>
    </location>
</feature>
<evidence type="ECO:0000256" key="1">
    <source>
        <dbReference type="SAM" id="MobiDB-lite"/>
    </source>
</evidence>
<dbReference type="EMBL" id="CAICTM010000734">
    <property type="protein sequence ID" value="CAB9515749.1"/>
    <property type="molecule type" value="Genomic_DNA"/>
</dbReference>
<dbReference type="AlphaFoldDB" id="A0A9N8EC90"/>
<sequence length="348" mass="38477">MGNEFSTWWDSVWEEWTGEEKKEGEAETPKEELTSAEQELPPPELSDEDKQRRMDELKGLAEECGFEHVHQAEVAIGGFLWVLQKSDNMEEETVTRLMDSIQGANDAVKQYTKLSALQEIPKMINPLKLVKLTKTLISVYKVQNGVKRLTRQDKDCQHTEDVVGVLKKVWVPQEAIEQFLEGFIGYMQQNLNTDVSDILCLAKEAAAAEAEGGGDVKEMAVEPETKEETKDEPKETVDADAEAKEEATENDKEQGDDSNDSEKAAEKTEDTNEAENNNAEPLADGEETEELAEALEETDDVHADADADADIMAAEPSESPADAEPTEPEGGDTTGPVLEEGKDEGEKE</sequence>
<protein>
    <submittedName>
        <fullName evidence="2">Uncharacterized protein</fullName>
    </submittedName>
</protein>
<name>A0A9N8EC90_9STRA</name>
<feature type="compositionally biased region" description="Acidic residues" evidence="1">
    <location>
        <begin position="283"/>
        <end position="299"/>
    </location>
</feature>
<gene>
    <name evidence="2" type="ORF">SEMRO_735_G194940.1</name>
</gene>
<proteinExistence type="predicted"/>
<dbReference type="Proteomes" id="UP001153069">
    <property type="component" value="Unassembled WGS sequence"/>
</dbReference>
<feature type="compositionally biased region" description="Low complexity" evidence="1">
    <location>
        <begin position="310"/>
        <end position="323"/>
    </location>
</feature>
<feature type="compositionally biased region" description="Basic and acidic residues" evidence="1">
    <location>
        <begin position="18"/>
        <end position="33"/>
    </location>
</feature>
<feature type="region of interest" description="Disordered" evidence="1">
    <location>
        <begin position="16"/>
        <end position="51"/>
    </location>
</feature>
<reference evidence="2" key="1">
    <citation type="submission" date="2020-06" db="EMBL/GenBank/DDBJ databases">
        <authorList>
            <consortium name="Plant Systems Biology data submission"/>
        </authorList>
    </citation>
    <scope>NUCLEOTIDE SEQUENCE</scope>
    <source>
        <strain evidence="2">D6</strain>
    </source>
</reference>
<accession>A0A9N8EC90</accession>